<dbReference type="SMART" id="SM00332">
    <property type="entry name" value="PP2Cc"/>
    <property type="match status" value="1"/>
</dbReference>
<sequence>MGDGASAVGTQRDSSYPFVHHATASRVVKGEDVLFVHPLAIPTQPQSMMYMVCDGHSGVEAANFVASNFLRIFNTKFPTKLPNFGVAKAEVKAFAESVRKVLCETFVRLDNEWANVGHMAGTTVSVALCIGWLLTVANTGDSAIVLDTGCSILELTRSHRIQSNLDEQTRLKAAGQQLAPLGFHLQVGQDQAQGRGTQQQPAGNQAKPGEPGVGPIRLWPGGLCVSRAVGDLDAGPEVVPIPHIRQIILPVEGCRVVMASDGLWDVLSFTKAIKLTRSKPTGAAASTLVSAVSRDLRTMDDASIVIIDILPSEGTSFPTVALKATPQASQKAMASSGLFSCFKAEPVEPDSRDLTGPGHLGFYCDVDCLRAYPGRHPMQPVSPKQVKDCAQLVMPWCSVARRGRAEWTREEGVEGRKGRKGRREDKGGHM</sequence>
<accession>A0A6A0A7M5</accession>
<reference evidence="3 4" key="1">
    <citation type="submission" date="2020-02" db="EMBL/GenBank/DDBJ databases">
        <title>Draft genome sequence of Haematococcus lacustris strain NIES-144.</title>
        <authorList>
            <person name="Morimoto D."/>
            <person name="Nakagawa S."/>
            <person name="Yoshida T."/>
            <person name="Sawayama S."/>
        </authorList>
    </citation>
    <scope>NUCLEOTIDE SEQUENCE [LARGE SCALE GENOMIC DNA]</scope>
    <source>
        <strain evidence="3 4">NIES-144</strain>
    </source>
</reference>
<comment type="caution">
    <text evidence="3">The sequence shown here is derived from an EMBL/GenBank/DDBJ whole genome shotgun (WGS) entry which is preliminary data.</text>
</comment>
<keyword evidence="4" id="KW-1185">Reference proteome</keyword>
<protein>
    <submittedName>
        <fullName evidence="3">PPM-type phosphatase domain-containing protein</fullName>
    </submittedName>
</protein>
<evidence type="ECO:0000313" key="4">
    <source>
        <dbReference type="Proteomes" id="UP000485058"/>
    </source>
</evidence>
<feature type="region of interest" description="Disordered" evidence="1">
    <location>
        <begin position="190"/>
        <end position="212"/>
    </location>
</feature>
<feature type="compositionally biased region" description="Low complexity" evidence="1">
    <location>
        <begin position="190"/>
        <end position="203"/>
    </location>
</feature>
<dbReference type="AlphaFoldDB" id="A0A6A0A7M5"/>
<evidence type="ECO:0000313" key="3">
    <source>
        <dbReference type="EMBL" id="GFH28620.1"/>
    </source>
</evidence>
<dbReference type="Proteomes" id="UP000485058">
    <property type="component" value="Unassembled WGS sequence"/>
</dbReference>
<dbReference type="Pfam" id="PF00481">
    <property type="entry name" value="PP2C"/>
    <property type="match status" value="1"/>
</dbReference>
<organism evidence="3 4">
    <name type="scientific">Haematococcus lacustris</name>
    <name type="common">Green alga</name>
    <name type="synonym">Haematococcus pluvialis</name>
    <dbReference type="NCBI Taxonomy" id="44745"/>
    <lineage>
        <taxon>Eukaryota</taxon>
        <taxon>Viridiplantae</taxon>
        <taxon>Chlorophyta</taxon>
        <taxon>core chlorophytes</taxon>
        <taxon>Chlorophyceae</taxon>
        <taxon>CS clade</taxon>
        <taxon>Chlamydomonadales</taxon>
        <taxon>Haematococcaceae</taxon>
        <taxon>Haematococcus</taxon>
    </lineage>
</organism>
<dbReference type="CDD" id="cd00143">
    <property type="entry name" value="PP2Cc"/>
    <property type="match status" value="1"/>
</dbReference>
<proteinExistence type="predicted"/>
<dbReference type="InterPro" id="IPR015655">
    <property type="entry name" value="PP2C"/>
</dbReference>
<evidence type="ECO:0000256" key="1">
    <source>
        <dbReference type="SAM" id="MobiDB-lite"/>
    </source>
</evidence>
<evidence type="ECO:0000259" key="2">
    <source>
        <dbReference type="PROSITE" id="PS51746"/>
    </source>
</evidence>
<dbReference type="SUPFAM" id="SSF81606">
    <property type="entry name" value="PP2C-like"/>
    <property type="match status" value="1"/>
</dbReference>
<gene>
    <name evidence="3" type="ORF">HaLaN_27143</name>
</gene>
<dbReference type="InterPro" id="IPR036457">
    <property type="entry name" value="PPM-type-like_dom_sf"/>
</dbReference>
<dbReference type="InterPro" id="IPR001932">
    <property type="entry name" value="PPM-type_phosphatase-like_dom"/>
</dbReference>
<dbReference type="PANTHER" id="PTHR47992">
    <property type="entry name" value="PROTEIN PHOSPHATASE"/>
    <property type="match status" value="1"/>
</dbReference>
<dbReference type="Gene3D" id="3.60.40.10">
    <property type="entry name" value="PPM-type phosphatase domain"/>
    <property type="match status" value="1"/>
</dbReference>
<feature type="region of interest" description="Disordered" evidence="1">
    <location>
        <begin position="407"/>
        <end position="430"/>
    </location>
</feature>
<dbReference type="PROSITE" id="PS51746">
    <property type="entry name" value="PPM_2"/>
    <property type="match status" value="1"/>
</dbReference>
<dbReference type="GO" id="GO:0004722">
    <property type="term" value="F:protein serine/threonine phosphatase activity"/>
    <property type="evidence" value="ECO:0007669"/>
    <property type="project" value="InterPro"/>
</dbReference>
<dbReference type="EMBL" id="BLLF01003962">
    <property type="protein sequence ID" value="GFH28620.1"/>
    <property type="molecule type" value="Genomic_DNA"/>
</dbReference>
<name>A0A6A0A7M5_HAELA</name>
<feature type="domain" description="PPM-type phosphatase" evidence="2">
    <location>
        <begin position="18"/>
        <end position="309"/>
    </location>
</feature>